<protein>
    <recommendedName>
        <fullName evidence="3">PEP-CTERM sorting domain-containing protein</fullName>
    </recommendedName>
</protein>
<accession>A0AAW9QY11</accession>
<evidence type="ECO:0008006" key="3">
    <source>
        <dbReference type="Google" id="ProtNLM"/>
    </source>
</evidence>
<evidence type="ECO:0000313" key="2">
    <source>
        <dbReference type="Proteomes" id="UP001328733"/>
    </source>
</evidence>
<keyword evidence="2" id="KW-1185">Reference proteome</keyword>
<sequence length="291" mass="31298">MKVFPIDRGTRSFLVAPVFAAGWIGFTMPGIAATLSSDSTLALQISNFSHPAKVVGTEADVKTVALAGDSGEVAIKTAVDSLFVTDETTAFGYSISGSIVRGEGSNYLARKNVVSTLLGRFDIQADTDFRFEIEAYLSLWNLSNNSGEKSITNLGITSVFLQDTRTRNTINVFESIGSIDTGEFAPKNADFFQFRKNNRTNTLEYLSGTSFGGEEETIDFFLKASFQISVSRDTEFALFASTRSCVDTSKGGGICTVPEPSPALGLLAGAIGLSGFGLLREVMNRVVKFIF</sequence>
<comment type="caution">
    <text evidence="1">The sequence shown here is derived from an EMBL/GenBank/DDBJ whole genome shotgun (WGS) entry which is preliminary data.</text>
</comment>
<name>A0AAW9QY11_9CHRO</name>
<organism evidence="1 2">
    <name type="scientific">Pannus brasiliensis CCIBt3594</name>
    <dbReference type="NCBI Taxonomy" id="1427578"/>
    <lineage>
        <taxon>Bacteria</taxon>
        <taxon>Bacillati</taxon>
        <taxon>Cyanobacteriota</taxon>
        <taxon>Cyanophyceae</taxon>
        <taxon>Oscillatoriophycideae</taxon>
        <taxon>Chroococcales</taxon>
        <taxon>Microcystaceae</taxon>
        <taxon>Pannus</taxon>
    </lineage>
</organism>
<dbReference type="RefSeq" id="WP_332867011.1">
    <property type="nucleotide sequence ID" value="NZ_JBAFSM010000051.1"/>
</dbReference>
<reference evidence="1 2" key="1">
    <citation type="submission" date="2024-01" db="EMBL/GenBank/DDBJ databases">
        <title>Genomic insights into the taxonomy and metabolism of the cyanobacterium Pannus brasiliensis CCIBt3594.</title>
        <authorList>
            <person name="Machado M."/>
            <person name="Botero N.B."/>
            <person name="Andreote A.P.D."/>
            <person name="Feitosa A.M.T."/>
            <person name="Popin R."/>
            <person name="Sivonen K."/>
            <person name="Fiore M.F."/>
        </authorList>
    </citation>
    <scope>NUCLEOTIDE SEQUENCE [LARGE SCALE GENOMIC DNA]</scope>
    <source>
        <strain evidence="1 2">CCIBt3594</strain>
    </source>
</reference>
<dbReference type="AlphaFoldDB" id="A0AAW9QY11"/>
<proteinExistence type="predicted"/>
<gene>
    <name evidence="1" type="ORF">V0288_20535</name>
</gene>
<evidence type="ECO:0000313" key="1">
    <source>
        <dbReference type="EMBL" id="MEG3439527.1"/>
    </source>
</evidence>
<dbReference type="Proteomes" id="UP001328733">
    <property type="component" value="Unassembled WGS sequence"/>
</dbReference>
<dbReference type="EMBL" id="JBAFSM010000051">
    <property type="protein sequence ID" value="MEG3439527.1"/>
    <property type="molecule type" value="Genomic_DNA"/>
</dbReference>